<evidence type="ECO:0000313" key="6">
    <source>
        <dbReference type="Proteomes" id="UP000046395"/>
    </source>
</evidence>
<keyword evidence="4" id="KW-0732">Signal</keyword>
<feature type="signal peptide" evidence="4">
    <location>
        <begin position="1"/>
        <end position="24"/>
    </location>
</feature>
<feature type="domain" description="MD-2-related lipid-recognition" evidence="5">
    <location>
        <begin position="29"/>
        <end position="152"/>
    </location>
</feature>
<proteinExistence type="inferred from homology"/>
<evidence type="ECO:0000256" key="2">
    <source>
        <dbReference type="ARBA" id="ARBA00006370"/>
    </source>
</evidence>
<comment type="similarity">
    <text evidence="2">Belongs to the NPC2 family.</text>
</comment>
<keyword evidence="6" id="KW-1185">Reference proteome</keyword>
<protein>
    <submittedName>
        <fullName evidence="7">ML domain-containing protein</fullName>
    </submittedName>
</protein>
<dbReference type="Pfam" id="PF02221">
    <property type="entry name" value="E1_DerP2_DerF2"/>
    <property type="match status" value="1"/>
</dbReference>
<feature type="chain" id="PRO_5024407993" evidence="4">
    <location>
        <begin position="25"/>
        <end position="156"/>
    </location>
</feature>
<dbReference type="AlphaFoldDB" id="A0A5S6R0L2"/>
<sequence length="156" mass="16977">MSSTKSSATLAILTFFLAIIYVDTAEVKYKDCGSPAGIIKSITVDPCDDPSNIRLRKGHSAVVAVTFIPKKRTTSVKVVVQGMVYGMTYTLGLPNPDGCKNSGLVCDLIENREATYRTVIPIKDSYPKLNIGIRLMLKDQDGTNLVCAEMKGRITN</sequence>
<evidence type="ECO:0000256" key="3">
    <source>
        <dbReference type="ARBA" id="ARBA00022525"/>
    </source>
</evidence>
<keyword evidence="3" id="KW-0964">Secreted</keyword>
<dbReference type="WBParaSite" id="TMUE_3000012702.1">
    <property type="protein sequence ID" value="TMUE_3000012702.1"/>
    <property type="gene ID" value="WBGene00292503"/>
</dbReference>
<reference evidence="7" key="1">
    <citation type="submission" date="2019-12" db="UniProtKB">
        <authorList>
            <consortium name="WormBaseParasite"/>
        </authorList>
    </citation>
    <scope>IDENTIFICATION</scope>
</reference>
<evidence type="ECO:0000256" key="4">
    <source>
        <dbReference type="SAM" id="SignalP"/>
    </source>
</evidence>
<dbReference type="SMART" id="SM00737">
    <property type="entry name" value="ML"/>
    <property type="match status" value="1"/>
</dbReference>
<accession>A0A5S6R0L2</accession>
<organism evidence="6 7">
    <name type="scientific">Trichuris muris</name>
    <name type="common">Mouse whipworm</name>
    <dbReference type="NCBI Taxonomy" id="70415"/>
    <lineage>
        <taxon>Eukaryota</taxon>
        <taxon>Metazoa</taxon>
        <taxon>Ecdysozoa</taxon>
        <taxon>Nematoda</taxon>
        <taxon>Enoplea</taxon>
        <taxon>Dorylaimia</taxon>
        <taxon>Trichinellida</taxon>
        <taxon>Trichuridae</taxon>
        <taxon>Trichuris</taxon>
    </lineage>
</organism>
<dbReference type="SUPFAM" id="SSF81296">
    <property type="entry name" value="E set domains"/>
    <property type="match status" value="1"/>
</dbReference>
<dbReference type="Proteomes" id="UP000046395">
    <property type="component" value="Unassembled WGS sequence"/>
</dbReference>
<evidence type="ECO:0000256" key="1">
    <source>
        <dbReference type="ARBA" id="ARBA00004613"/>
    </source>
</evidence>
<dbReference type="STRING" id="70415.A0A5S6R0L2"/>
<evidence type="ECO:0000259" key="5">
    <source>
        <dbReference type="SMART" id="SM00737"/>
    </source>
</evidence>
<dbReference type="GO" id="GO:0005576">
    <property type="term" value="C:extracellular region"/>
    <property type="evidence" value="ECO:0007669"/>
    <property type="project" value="UniProtKB-SubCell"/>
</dbReference>
<dbReference type="Gene3D" id="2.60.40.770">
    <property type="match status" value="1"/>
</dbReference>
<comment type="subcellular location">
    <subcellularLocation>
        <location evidence="1">Secreted</location>
    </subcellularLocation>
</comment>
<evidence type="ECO:0000313" key="7">
    <source>
        <dbReference type="WBParaSite" id="TMUE_3000012702.1"/>
    </source>
</evidence>
<dbReference type="InterPro" id="IPR003172">
    <property type="entry name" value="ML_dom"/>
</dbReference>
<dbReference type="FunFam" id="2.60.40.770:FF:000001">
    <property type="entry name" value="NPC intracellular cholesterol transporter 2"/>
    <property type="match status" value="1"/>
</dbReference>
<name>A0A5S6R0L2_TRIMR</name>
<dbReference type="InterPro" id="IPR014756">
    <property type="entry name" value="Ig_E-set"/>
</dbReference>